<dbReference type="NCBIfam" id="NF008909">
    <property type="entry name" value="PRK12273.1"/>
    <property type="match status" value="1"/>
</dbReference>
<dbReference type="InterPro" id="IPR024083">
    <property type="entry name" value="Fumarase/histidase_N"/>
</dbReference>
<dbReference type="Gene3D" id="1.10.40.30">
    <property type="entry name" value="Fumarase/aspartase (C-terminal domain)"/>
    <property type="match status" value="1"/>
</dbReference>
<organism evidence="8 9">
    <name type="scientific">Sinimarinibacterium thermocellulolyticum</name>
    <dbReference type="NCBI Taxonomy" id="3170016"/>
    <lineage>
        <taxon>Bacteria</taxon>
        <taxon>Pseudomonadati</taxon>
        <taxon>Pseudomonadota</taxon>
        <taxon>Gammaproteobacteria</taxon>
        <taxon>Nevskiales</taxon>
        <taxon>Nevskiaceae</taxon>
        <taxon>Sinimarinibacterium</taxon>
    </lineage>
</organism>
<dbReference type="PROSITE" id="PS00163">
    <property type="entry name" value="FUMARATE_LYASES"/>
    <property type="match status" value="1"/>
</dbReference>
<accession>A0ABV2A8A4</accession>
<feature type="active site" description="Proton donor/acceptor" evidence="5">
    <location>
        <position position="195"/>
    </location>
</feature>
<evidence type="ECO:0000256" key="3">
    <source>
        <dbReference type="ARBA" id="ARBA00022532"/>
    </source>
</evidence>
<keyword evidence="3 5" id="KW-0816">Tricarboxylic acid cycle</keyword>
<dbReference type="InterPro" id="IPR005677">
    <property type="entry name" value="Fum_hydII"/>
</dbReference>
<dbReference type="Proteomes" id="UP001465331">
    <property type="component" value="Unassembled WGS sequence"/>
</dbReference>
<sequence>MTHRHTTSNRPSRGSAYRTERDTLGLIQVPTKALWGAQTQRAIENFPVSGRGMPARFIRALGLIKAAAADANAALGLIERPMAEAIARAALEVAEGTHDDQFPVDVFQTGSGTSSNMNANEVIARLASRTLGRAVHPNDHVNCSQSSNDVIPSAIHLAALLALRESLLPALHHLATTIERKGRSLRHVTKTGRTHLMDAMPLRFDQELSGWAQQIRHALARLQATAPRLQRLALGGTAVGTGVNAHPRFAAMACRALSRRLGVRLAPAENHFEALASQDTAAELSGQLKVTACAMMKIANDLRWMNSGPLAGLGEIELPALQPGSSIMPGKVNPVIPESVCMVAAAVIGNDAAITLAAQSGNFQLNVMLPLIADRLLDSLHLLSAGARLLADRAIAGFTVHTRAIGEKLARNPVLITAANTVIGYERGAAIAKQAYREGRPILDVAVELTGMPRGELARLLDPRALTRGGLPGRPRS</sequence>
<dbReference type="RefSeq" id="WP_352888199.1">
    <property type="nucleotide sequence ID" value="NZ_JBEPIJ010000004.1"/>
</dbReference>
<keyword evidence="9" id="KW-1185">Reference proteome</keyword>
<dbReference type="InterPro" id="IPR000362">
    <property type="entry name" value="Fumarate_lyase_fam"/>
</dbReference>
<dbReference type="GO" id="GO:0004333">
    <property type="term" value="F:fumarate hydratase activity"/>
    <property type="evidence" value="ECO:0007669"/>
    <property type="project" value="UniProtKB-EC"/>
</dbReference>
<feature type="binding site" evidence="5">
    <location>
        <position position="194"/>
    </location>
    <ligand>
        <name>substrate</name>
    </ligand>
</feature>
<comment type="subcellular location">
    <subcellularLocation>
        <location evidence="5">Cytoplasm</location>
    </subcellularLocation>
</comment>
<dbReference type="InterPro" id="IPR008948">
    <property type="entry name" value="L-Aspartase-like"/>
</dbReference>
<comment type="pathway">
    <text evidence="5">Carbohydrate metabolism; tricarboxylic acid cycle; (S)-malate from fumarate: step 1/1.</text>
</comment>
<keyword evidence="4 5" id="KW-0456">Lyase</keyword>
<dbReference type="Gene3D" id="1.10.275.10">
    <property type="entry name" value="Fumarase/aspartase (N-terminal domain)"/>
    <property type="match status" value="1"/>
</dbReference>
<comment type="function">
    <text evidence="5">Involved in the TCA cycle. Catalyzes the stereospecific interconversion of fumarate to L-malate.</text>
</comment>
<dbReference type="HAMAP" id="MF_00743">
    <property type="entry name" value="FumaraseC"/>
    <property type="match status" value="1"/>
</dbReference>
<proteinExistence type="inferred from homology"/>
<evidence type="ECO:0000256" key="2">
    <source>
        <dbReference type="ARBA" id="ARBA00022490"/>
    </source>
</evidence>
<dbReference type="Gene3D" id="1.20.200.10">
    <property type="entry name" value="Fumarase/aspartase (Central domain)"/>
    <property type="match status" value="1"/>
</dbReference>
<gene>
    <name evidence="5" type="primary">fumC</name>
    <name evidence="8" type="ORF">ABSH63_05590</name>
</gene>
<evidence type="ECO:0000256" key="1">
    <source>
        <dbReference type="ARBA" id="ARBA00009084"/>
    </source>
</evidence>
<evidence type="ECO:0000313" key="9">
    <source>
        <dbReference type="Proteomes" id="UP001465331"/>
    </source>
</evidence>
<feature type="binding site" evidence="5">
    <location>
        <begin position="331"/>
        <end position="333"/>
    </location>
    <ligand>
        <name>substrate</name>
    </ligand>
</feature>
<protein>
    <recommendedName>
        <fullName evidence="5">Fumarate hydratase class II</fullName>
        <shortName evidence="5">Fumarase C</shortName>
        <ecNumber evidence="5">4.2.1.2</ecNumber>
    </recommendedName>
    <alternativeName>
        <fullName evidence="5">Aerobic fumarase</fullName>
    </alternativeName>
    <alternativeName>
        <fullName evidence="5">Iron-independent fumarase</fullName>
    </alternativeName>
</protein>
<feature type="site" description="Important for catalytic activity" evidence="5">
    <location>
        <position position="338"/>
    </location>
</feature>
<comment type="miscellaneous">
    <text evidence="5">There are 2 substrate-binding sites: the catalytic A site, and the non-catalytic B site that may play a role in the transfer of substrate or product between the active site and the solvent. Alternatively, the B site may bind allosteric effectors.</text>
</comment>
<evidence type="ECO:0000313" key="8">
    <source>
        <dbReference type="EMBL" id="MES0873480.1"/>
    </source>
</evidence>
<dbReference type="PANTHER" id="PTHR11444:SF22">
    <property type="entry name" value="FUMARATE HYDRATASE CLASS II"/>
    <property type="match status" value="1"/>
</dbReference>
<feature type="domain" description="Fumarase C C-terminal" evidence="7">
    <location>
        <begin position="415"/>
        <end position="468"/>
    </location>
</feature>
<dbReference type="Pfam" id="PF00206">
    <property type="entry name" value="Lyase_1"/>
    <property type="match status" value="1"/>
</dbReference>
<evidence type="ECO:0000256" key="4">
    <source>
        <dbReference type="ARBA" id="ARBA00023239"/>
    </source>
</evidence>
<dbReference type="InterPro" id="IPR022761">
    <property type="entry name" value="Fumarate_lyase_N"/>
</dbReference>
<comment type="catalytic activity">
    <reaction evidence="5">
        <text>(S)-malate = fumarate + H2O</text>
        <dbReference type="Rhea" id="RHEA:12460"/>
        <dbReference type="ChEBI" id="CHEBI:15377"/>
        <dbReference type="ChEBI" id="CHEBI:15589"/>
        <dbReference type="ChEBI" id="CHEBI:29806"/>
        <dbReference type="EC" id="4.2.1.2"/>
    </reaction>
</comment>
<feature type="binding site" evidence="5">
    <location>
        <begin position="146"/>
        <end position="148"/>
    </location>
    <ligand>
        <name>substrate</name>
    </ligand>
</feature>
<comment type="similarity">
    <text evidence="1 5">Belongs to the class-II fumarase/aspartase family. Fumarase subfamily.</text>
</comment>
<comment type="caution">
    <text evidence="8">The sequence shown here is derived from an EMBL/GenBank/DDBJ whole genome shotgun (WGS) entry which is preliminary data.</text>
</comment>
<name>A0ABV2A8A4_9GAMM</name>
<dbReference type="PRINTS" id="PR00149">
    <property type="entry name" value="FUMRATELYASE"/>
</dbReference>
<evidence type="ECO:0000256" key="5">
    <source>
        <dbReference type="HAMAP-Rule" id="MF_00743"/>
    </source>
</evidence>
<evidence type="ECO:0000259" key="6">
    <source>
        <dbReference type="Pfam" id="PF00206"/>
    </source>
</evidence>
<feature type="domain" description="Fumarate lyase N-terminal" evidence="6">
    <location>
        <begin position="27"/>
        <end position="349"/>
    </location>
</feature>
<evidence type="ECO:0000259" key="7">
    <source>
        <dbReference type="Pfam" id="PF10415"/>
    </source>
</evidence>
<dbReference type="EC" id="4.2.1.2" evidence="5"/>
<dbReference type="InterPro" id="IPR018951">
    <property type="entry name" value="Fumarase_C_C"/>
</dbReference>
<dbReference type="Pfam" id="PF10415">
    <property type="entry name" value="FumaraseC_C"/>
    <property type="match status" value="1"/>
</dbReference>
<reference evidence="8 9" key="1">
    <citation type="submission" date="2024-06" db="EMBL/GenBank/DDBJ databases">
        <authorList>
            <person name="Li Z."/>
            <person name="Jiang Y."/>
        </authorList>
    </citation>
    <scope>NUCLEOTIDE SEQUENCE [LARGE SCALE GENOMIC DNA]</scope>
    <source>
        <strain evidence="8 9">HSW-8</strain>
    </source>
</reference>
<dbReference type="SUPFAM" id="SSF48557">
    <property type="entry name" value="L-aspartase-like"/>
    <property type="match status" value="1"/>
</dbReference>
<feature type="binding site" description="in site B" evidence="5">
    <location>
        <begin position="136"/>
        <end position="139"/>
    </location>
    <ligand>
        <name>substrate</name>
    </ligand>
</feature>
<comment type="subunit">
    <text evidence="5">Homotetramer.</text>
</comment>
<dbReference type="PANTHER" id="PTHR11444">
    <property type="entry name" value="ASPARTATEAMMONIA/ARGININOSUCCINATE/ADENYLOSUCCINATE LYASE"/>
    <property type="match status" value="1"/>
</dbReference>
<feature type="active site" evidence="5">
    <location>
        <position position="325"/>
    </location>
</feature>
<dbReference type="InterPro" id="IPR020557">
    <property type="entry name" value="Fumarate_lyase_CS"/>
</dbReference>
<feature type="binding site" evidence="5">
    <location>
        <position position="326"/>
    </location>
    <ligand>
        <name>substrate</name>
    </ligand>
</feature>
<dbReference type="EMBL" id="JBEPIJ010000004">
    <property type="protein sequence ID" value="MES0873480.1"/>
    <property type="molecule type" value="Genomic_DNA"/>
</dbReference>
<feature type="binding site" evidence="5">
    <location>
        <begin position="111"/>
        <end position="113"/>
    </location>
    <ligand>
        <name>substrate</name>
    </ligand>
</feature>
<keyword evidence="2 5" id="KW-0963">Cytoplasm</keyword>